<proteinExistence type="predicted"/>
<dbReference type="Proteomes" id="UP001324634">
    <property type="component" value="Chromosome"/>
</dbReference>
<dbReference type="EMBL" id="CP139487">
    <property type="protein sequence ID" value="WPU66655.1"/>
    <property type="molecule type" value="Genomic_DNA"/>
</dbReference>
<name>A0AAX4HTD8_9BACT</name>
<accession>A0AAX4HTD8</accession>
<keyword evidence="2" id="KW-1185">Reference proteome</keyword>
<gene>
    <name evidence="1" type="ORF">SOO65_07845</name>
</gene>
<protein>
    <recommendedName>
        <fullName evidence="3">Topoisomerase II</fullName>
    </recommendedName>
</protein>
<evidence type="ECO:0008006" key="3">
    <source>
        <dbReference type="Google" id="ProtNLM"/>
    </source>
</evidence>
<organism evidence="1 2">
    <name type="scientific">Peredibacter starrii</name>
    <dbReference type="NCBI Taxonomy" id="28202"/>
    <lineage>
        <taxon>Bacteria</taxon>
        <taxon>Pseudomonadati</taxon>
        <taxon>Bdellovibrionota</taxon>
        <taxon>Bacteriovoracia</taxon>
        <taxon>Bacteriovoracales</taxon>
        <taxon>Bacteriovoracaceae</taxon>
        <taxon>Peredibacter</taxon>
    </lineage>
</organism>
<evidence type="ECO:0000313" key="2">
    <source>
        <dbReference type="Proteomes" id="UP001324634"/>
    </source>
</evidence>
<dbReference type="KEGG" id="psti:SOO65_07845"/>
<dbReference type="RefSeq" id="WP_321399086.1">
    <property type="nucleotide sequence ID" value="NZ_CP139487.1"/>
</dbReference>
<reference evidence="1 2" key="1">
    <citation type="submission" date="2023-11" db="EMBL/GenBank/DDBJ databases">
        <title>Peredibacter starrii A3.12.</title>
        <authorList>
            <person name="Mitchell R.J."/>
        </authorList>
    </citation>
    <scope>NUCLEOTIDE SEQUENCE [LARGE SCALE GENOMIC DNA]</scope>
    <source>
        <strain evidence="1 2">A3.12</strain>
    </source>
</reference>
<evidence type="ECO:0000313" key="1">
    <source>
        <dbReference type="EMBL" id="WPU66655.1"/>
    </source>
</evidence>
<dbReference type="AlphaFoldDB" id="A0AAX4HTD8"/>
<sequence>MAKKRDPDKSARNRIIKDLKERLKALQPDVLRTTGIRSELSLNAIIGSKNDEYLDLKNDVINSDAEFINKWLSGLKKMSQLGDDAAIRLVSLLRANNFFKNYLMLYLKRSFLIHFDELSKKRPSLDKSEIWIGQENANYGLFVTPRFKDGKWENDKSEIRAFSYGYWTIGHVLSTGLVIPNKNKKIEFKDLDQLLIFFTETLVRNSGSQYEYDIADQYAEFVKNSDNPLNIPFMIPEFRYLGIEKKHKYRLDFMITNPYTLERVGIELSPWSTHGYLSKIGDLTQKEINEMALDNFEYEMTKHKNFFKRHGIFSLIYTDSDLKDCKKLFKEDIQPLLEVEQPVTQISFSIMEEFL</sequence>